<protein>
    <recommendedName>
        <fullName evidence="2">DMAP1-binding domain-containing protein</fullName>
    </recommendedName>
</protein>
<dbReference type="Pfam" id="PF23024">
    <property type="entry name" value="AMP-dom_DIP2-like"/>
    <property type="match status" value="2"/>
</dbReference>
<feature type="compositionally biased region" description="Polar residues" evidence="1">
    <location>
        <begin position="494"/>
        <end position="507"/>
    </location>
</feature>
<gene>
    <name evidence="3" type="ORF">H4219_005520</name>
</gene>
<feature type="region of interest" description="Disordered" evidence="1">
    <location>
        <begin position="529"/>
        <end position="630"/>
    </location>
</feature>
<evidence type="ECO:0000313" key="4">
    <source>
        <dbReference type="Proteomes" id="UP001150538"/>
    </source>
</evidence>
<feature type="region of interest" description="Disordered" evidence="1">
    <location>
        <begin position="489"/>
        <end position="516"/>
    </location>
</feature>
<dbReference type="InterPro" id="IPR025110">
    <property type="entry name" value="AMP-bd_C"/>
</dbReference>
<dbReference type="Pfam" id="PF06464">
    <property type="entry name" value="DMAP_binding"/>
    <property type="match status" value="1"/>
</dbReference>
<feature type="non-terminal residue" evidence="3">
    <location>
        <position position="1"/>
    </location>
</feature>
<dbReference type="InterPro" id="IPR042099">
    <property type="entry name" value="ANL_N_sf"/>
</dbReference>
<dbReference type="InterPro" id="IPR045851">
    <property type="entry name" value="AMP-bd_C_sf"/>
</dbReference>
<evidence type="ECO:0000256" key="1">
    <source>
        <dbReference type="SAM" id="MobiDB-lite"/>
    </source>
</evidence>
<feature type="compositionally biased region" description="Low complexity" evidence="1">
    <location>
        <begin position="1180"/>
        <end position="1197"/>
    </location>
</feature>
<dbReference type="PROSITE" id="PS51912">
    <property type="entry name" value="DMAP1_BIND"/>
    <property type="match status" value="1"/>
</dbReference>
<dbReference type="Pfam" id="PF00501">
    <property type="entry name" value="AMP-binding"/>
    <property type="match status" value="2"/>
</dbReference>
<feature type="compositionally biased region" description="Low complexity" evidence="1">
    <location>
        <begin position="80"/>
        <end position="107"/>
    </location>
</feature>
<feature type="region of interest" description="Disordered" evidence="1">
    <location>
        <begin position="61"/>
        <end position="116"/>
    </location>
</feature>
<keyword evidence="4" id="KW-1185">Reference proteome</keyword>
<feature type="compositionally biased region" description="Polar residues" evidence="1">
    <location>
        <begin position="530"/>
        <end position="553"/>
    </location>
</feature>
<dbReference type="PANTHER" id="PTHR22754:SF32">
    <property type="entry name" value="DISCO-INTERACTING PROTEIN 2"/>
    <property type="match status" value="1"/>
</dbReference>
<feature type="compositionally biased region" description="Low complexity" evidence="1">
    <location>
        <begin position="988"/>
        <end position="1004"/>
    </location>
</feature>
<dbReference type="Gene3D" id="3.30.300.30">
    <property type="match status" value="2"/>
</dbReference>
<evidence type="ECO:0000259" key="2">
    <source>
        <dbReference type="PROSITE" id="PS51912"/>
    </source>
</evidence>
<feature type="compositionally biased region" description="Polar residues" evidence="1">
    <location>
        <begin position="316"/>
        <end position="340"/>
    </location>
</feature>
<evidence type="ECO:0000313" key="3">
    <source>
        <dbReference type="EMBL" id="KAJ1912663.1"/>
    </source>
</evidence>
<dbReference type="Gene3D" id="3.40.50.12780">
    <property type="entry name" value="N-terminal domain of ligase-like"/>
    <property type="match status" value="3"/>
</dbReference>
<feature type="region of interest" description="Disordered" evidence="1">
    <location>
        <begin position="1169"/>
        <end position="1203"/>
    </location>
</feature>
<feature type="region of interest" description="Disordered" evidence="1">
    <location>
        <begin position="223"/>
        <end position="346"/>
    </location>
</feature>
<feature type="compositionally biased region" description="Polar residues" evidence="1">
    <location>
        <begin position="387"/>
        <end position="410"/>
    </location>
</feature>
<feature type="region of interest" description="Disordered" evidence="1">
    <location>
        <begin position="1099"/>
        <end position="1130"/>
    </location>
</feature>
<feature type="compositionally biased region" description="Polar residues" evidence="1">
    <location>
        <begin position="562"/>
        <end position="578"/>
    </location>
</feature>
<dbReference type="OrthoDB" id="69964at2759"/>
<dbReference type="Pfam" id="PF24919">
    <property type="entry name" value="Mug62"/>
    <property type="match status" value="1"/>
</dbReference>
<organism evidence="3 4">
    <name type="scientific">Mycoemilia scoparia</name>
    <dbReference type="NCBI Taxonomy" id="417184"/>
    <lineage>
        <taxon>Eukaryota</taxon>
        <taxon>Fungi</taxon>
        <taxon>Fungi incertae sedis</taxon>
        <taxon>Zoopagomycota</taxon>
        <taxon>Kickxellomycotina</taxon>
        <taxon>Kickxellomycetes</taxon>
        <taxon>Kickxellales</taxon>
        <taxon>Kickxellaceae</taxon>
        <taxon>Mycoemilia</taxon>
    </lineage>
</organism>
<feature type="compositionally biased region" description="Low complexity" evidence="1">
    <location>
        <begin position="227"/>
        <end position="237"/>
    </location>
</feature>
<dbReference type="InterPro" id="IPR056881">
    <property type="entry name" value="Mug62_dom"/>
</dbReference>
<feature type="region of interest" description="Disordered" evidence="1">
    <location>
        <begin position="2510"/>
        <end position="2540"/>
    </location>
</feature>
<accession>A0A9W7ZX99</accession>
<proteinExistence type="predicted"/>
<name>A0A9W7ZX99_9FUNG</name>
<feature type="region of interest" description="Disordered" evidence="1">
    <location>
        <begin position="720"/>
        <end position="746"/>
    </location>
</feature>
<feature type="domain" description="DMAP1-binding" evidence="2">
    <location>
        <begin position="16"/>
        <end position="118"/>
    </location>
</feature>
<dbReference type="SUPFAM" id="SSF56801">
    <property type="entry name" value="Acetyl-CoA synthetase-like"/>
    <property type="match status" value="3"/>
</dbReference>
<feature type="compositionally biased region" description="Polar residues" evidence="1">
    <location>
        <begin position="425"/>
        <end position="451"/>
    </location>
</feature>
<feature type="region of interest" description="Disordered" evidence="1">
    <location>
        <begin position="2235"/>
        <end position="2257"/>
    </location>
</feature>
<dbReference type="EMBL" id="JANBPU010000324">
    <property type="protein sequence ID" value="KAJ1912663.1"/>
    <property type="molecule type" value="Genomic_DNA"/>
</dbReference>
<feature type="region of interest" description="Disordered" evidence="1">
    <location>
        <begin position="376"/>
        <end position="451"/>
    </location>
</feature>
<dbReference type="InterPro" id="IPR000873">
    <property type="entry name" value="AMP-dep_synth/lig_dom"/>
</dbReference>
<comment type="caution">
    <text evidence="3">The sequence shown here is derived from an EMBL/GenBank/DDBJ whole genome shotgun (WGS) entry which is preliminary data.</text>
</comment>
<dbReference type="PANTHER" id="PTHR22754">
    <property type="entry name" value="DISCO-INTERACTING PROTEIN 2 DIP2 -RELATED"/>
    <property type="match status" value="1"/>
</dbReference>
<sequence length="2540" mass="277794">FMIGSEMMNSTSQTIRTQDLPPTYRDQIFALEQELEEGDITKKGFEKKRLQVIQEYLQNHGPVSSQKKIPSPITGGDMLPVSSPISPPQQQSQPQQQQQHQFQSPSQASKPWLKKNDSWFFDGNNNSYEPQGSSVSRQSTVYGYRKPGIDFGQLLANDLESGDAGSIDVPAIPERYMSMKSPPQDVEQPAKPHISSYWENSISGGGDRQTVLSNTDANVDYHSYYANNNSNNNNNSNGQYVRPVGGDAGAAKPGGLISPEPSPSENFGNHRNYYNGGGSRYADQPARPTKNQVSPQKRTAVKKDQSTDFSYRPNIKGSNQSRPQSKQSHVSAKTQHSTVTADVHDSPIESVTINDLLYASYSTPVPNIPDSHVAAATAANKDKKQDTSTLNTTIGTDSKRSGNAQKTSLSHYHHQQDPSGMLSVDTRSTGGVSTQMPTTSSIGITESENSEQSVGALFLGLEREYENAMTGFGNMDMLPDIGSNLYDKHRGNKDMNSNTLGARSQDNGGIDDDPYKSLDTELDMKLDLNYGTSHNGETSVSQARGIHSQNHPENQLEDSHRPNINTNDQTIPSPQVAKSNIKIDKRLPSIRSAQKPGGKTPPYPNPVAQRAIESSSSNHGPGGANGKVKRNVSTRMSRGPTMYYPPEAQNEALTTFQEISKKYGPSLNKEDQSPEGSVSGGEFGAAGEEGQPPNPLIVDVPVSPISSSAGNRDKSIDQHSMIYHTPGSPSIKHSRSPSNIHGESPRDEAMNQANIVANGSIPTNDADNANDDAVPFFNNTVEGPGGNEHPGMSINPVEALPPGSGSIVYPREIPENVITPKLRHITSSFNNIASILFYRARTTPRGIAYTCIDGKGKEVGSWTWQKLHQRAERIMQLLRHKGVVCKGDRVALVYRKYEMLDFVGSLFGCFYAGMCAVPIVAGDSYSELVHVLNSTGSQLVLTTELNIKALNKDLHQSSVSKLWPSSVAWVRTDHLGGPIMSSTVNSYGGSSASNPSPLANNASGDKGTPNHAPLSPGDIAYIEFSKSPNGELKGVQVTHGAIMTQSIGWVMSAGLLGVGRVPIKTSDQHQSELTADDAAVLSTPVNHDAESSKSLVVRDGRSMSQGGGSTVAERLIDSRGRSSSSSNSFLNKLKNAGSLVNIRRKISRTRSKELSMVVTTPQLYNSTNAADSIRSLPGPSANKSATKSTATTVGGASPPRHNGSTPLAVSTSNFAHTPSHDVLVSYVEPRQHLGLTLGILVGAFGGHQSIYVSSTLLEMPGAFIHLLTKYNATIVVSDYSGLQSVLSTATDEPDQILNYNKKVLPNLSMLRSILIDTLYIDHEFHRMFNNAVLHPFGCPYQQIREREHHPVIMPVCTLAEHGSILLSMNDTLSRHPPPNISIMKENSSSEGDADADVDDIDGPSAYKSLVRGILHNEGNDKENGSNEIWEYVLDREALKDNRIVTLPDEKGEDGLDKPGTVRYPVFGYPALQSTVAVVDPETRELCPSNSVGELWIDTPCLGSGFWGLPKLTNSIFSARFYHHVPDPDQTSGLQIGYDEDGNEIVEDTGMRYKLVQSEQVFLRTGLMGALVGGKVMVFGFYEDRIRSLTLEMPPGMPAEEVEQLQLQPWSIEPRLSFHYAGDITNTIKHLRPQVSECTAFEMFVNETHLPVIVAEVRPNVGAYAALADEIYNDVKNRHGLYPSCIALCNMNTLPRAFQYGKRTVNAQICRHHFETGQVRCIYTKLCTENLFLNLPPPASEFNVDDFVEPEDPSILLYGQWLQQTSLEESFPSVDERSGLDLKRFSLITEILIWRASTTPKETAFTQFDVRGRPVKSVTFEKLLLKVSNLAHYLCDKKSVGPGDHVLVVIMPGLDFVYAIHACLAIGAIPIPVAPPDVNRLTDDLVPILVTASEFKVRHMLVNSQSEEIMKHKNIELALKAAPLKALLGRTPILPVMIRIFKAPKSARPILGQDTFKPSPVWADHSRPALIMQFTGSQPATPQYVSVSHPSIMAYCSQQKSDFQMLSNHPVITSVRAYNGYGLLHCAMIGIYVGCPSLLLNAVDYFTNPIVWFDLVCRYKVKDAFSTLPMLQHAMNFIKGAAQPRSFSLHNVRNLIVATEERVDPKLYATIRDFFSVNRLEETALNPLYGTLMNPCISTRAYLGVRPLTLRLDLQALRRGKVWVLPLDNQEDLTGAEMYSLVLQDSGKVSGSTMVAIVDPVTRSVLPAGHVGEIWVYSNSNALQRQTLLPPGTTLPGSHGVPHSRAISTNTTGKLDSEDPVQAGFDFVRTGDLGFLYLDVSSSKEGEGDENGPTPAEPYLFVIGKISETLNINGYMYFITDIEKTIECAHHDLLAQGCTIIQTTVPPAKSPGASVKLDNVDSPSYGKSGAGTDPNDCYVRTVAVVSIRRDPRECHIPNAACLIFNAVLDSHQILLDEIVFVPKEGLPRSRIPERKRRTVRALYEHARLRVLAAYQITHQQHMMSRHRQVPSSGIFAGSGIHGSGESALGVDMNWAESMGLGVSMDSPDMYRDSRSISPHPRIGSYYDHHSNTVSSHHHPNS</sequence>
<feature type="region of interest" description="Disordered" evidence="1">
    <location>
        <begin position="664"/>
        <end position="696"/>
    </location>
</feature>
<dbReference type="GO" id="GO:0005829">
    <property type="term" value="C:cytosol"/>
    <property type="evidence" value="ECO:0007669"/>
    <property type="project" value="TreeGrafter"/>
</dbReference>
<dbReference type="InterPro" id="IPR010506">
    <property type="entry name" value="DMAP1-bd"/>
</dbReference>
<dbReference type="Proteomes" id="UP001150538">
    <property type="component" value="Unassembled WGS sequence"/>
</dbReference>
<feature type="region of interest" description="Disordered" evidence="1">
    <location>
        <begin position="986"/>
        <end position="1014"/>
    </location>
</feature>
<reference evidence="3" key="1">
    <citation type="submission" date="2022-07" db="EMBL/GenBank/DDBJ databases">
        <title>Phylogenomic reconstructions and comparative analyses of Kickxellomycotina fungi.</title>
        <authorList>
            <person name="Reynolds N.K."/>
            <person name="Stajich J.E."/>
            <person name="Barry K."/>
            <person name="Grigoriev I.V."/>
            <person name="Crous P."/>
            <person name="Smith M.E."/>
        </authorList>
    </citation>
    <scope>NUCLEOTIDE SEQUENCE</scope>
    <source>
        <strain evidence="3">NBRC 100468</strain>
    </source>
</reference>